<comment type="similarity">
    <text evidence="1">Belongs to the peptidase C48 family.</text>
</comment>
<dbReference type="Pfam" id="PF02902">
    <property type="entry name" value="Peptidase_C48"/>
    <property type="match status" value="1"/>
</dbReference>
<evidence type="ECO:0000259" key="5">
    <source>
        <dbReference type="PROSITE" id="PS50600"/>
    </source>
</evidence>
<keyword evidence="2" id="KW-0645">Protease</keyword>
<evidence type="ECO:0000256" key="2">
    <source>
        <dbReference type="ARBA" id="ARBA00022670"/>
    </source>
</evidence>
<keyword evidence="7" id="KW-1185">Reference proteome</keyword>
<accession>A0ABN8QLP0</accession>
<keyword evidence="3" id="KW-0378">Hydrolase</keyword>
<reference evidence="6 7" key="1">
    <citation type="submission" date="2022-05" db="EMBL/GenBank/DDBJ databases">
        <authorList>
            <consortium name="Genoscope - CEA"/>
            <person name="William W."/>
        </authorList>
    </citation>
    <scope>NUCLEOTIDE SEQUENCE [LARGE SCALE GENOMIC DNA]</scope>
</reference>
<evidence type="ECO:0000256" key="1">
    <source>
        <dbReference type="ARBA" id="ARBA00005234"/>
    </source>
</evidence>
<dbReference type="PANTHER" id="PTHR46915">
    <property type="entry name" value="UBIQUITIN-LIKE PROTEASE 4-RELATED"/>
    <property type="match status" value="1"/>
</dbReference>
<protein>
    <recommendedName>
        <fullName evidence="5">Ubiquitin-like protease family profile domain-containing protein</fullName>
    </recommendedName>
</protein>
<name>A0ABN8QLP0_9CNID</name>
<proteinExistence type="inferred from homology"/>
<evidence type="ECO:0000313" key="6">
    <source>
        <dbReference type="EMBL" id="CAH3166943.1"/>
    </source>
</evidence>
<dbReference type="PROSITE" id="PS50600">
    <property type="entry name" value="ULP_PROTEASE"/>
    <property type="match status" value="1"/>
</dbReference>
<dbReference type="PANTHER" id="PTHR46915:SF2">
    <property type="entry name" value="UBIQUITIN-LIKE PROTEASE 4"/>
    <property type="match status" value="1"/>
</dbReference>
<sequence>MFDLHARDQNGMIDGNGKAVLLKFSNFAALAKHINDFIEANNGTNLSYEALVLIKIQRKSCTTKDETCINFVPSAILTMYRSKYGNVQVDSDNLQNLEQGFLIDDNIVDFVFFYKAEEIKISVAPYISTDTLYIFSSCFHKKLASFNPNRIRNWTKGVNIFLKEYVIIPVCTGTHWMLVIVKINRGDGASIMILDAANRPSLRSNKIHRPSVERLVKNYLHAKKKSISFGEVIYPDVPQ</sequence>
<gene>
    <name evidence="6" type="ORF">PEVE_00005855</name>
</gene>
<dbReference type="SUPFAM" id="SSF54001">
    <property type="entry name" value="Cysteine proteinases"/>
    <property type="match status" value="1"/>
</dbReference>
<evidence type="ECO:0000256" key="3">
    <source>
        <dbReference type="ARBA" id="ARBA00022801"/>
    </source>
</evidence>
<dbReference type="EMBL" id="CALNXI010001378">
    <property type="protein sequence ID" value="CAH3166943.1"/>
    <property type="molecule type" value="Genomic_DNA"/>
</dbReference>
<dbReference type="InterPro" id="IPR003653">
    <property type="entry name" value="Peptidase_C48_C"/>
</dbReference>
<evidence type="ECO:0000256" key="4">
    <source>
        <dbReference type="ARBA" id="ARBA00022807"/>
    </source>
</evidence>
<dbReference type="Gene3D" id="3.40.395.10">
    <property type="entry name" value="Adenoviral Proteinase, Chain A"/>
    <property type="match status" value="1"/>
</dbReference>
<comment type="caution">
    <text evidence="6">The sequence shown here is derived from an EMBL/GenBank/DDBJ whole genome shotgun (WGS) entry which is preliminary data.</text>
</comment>
<keyword evidence="4" id="KW-0788">Thiol protease</keyword>
<dbReference type="Proteomes" id="UP001159427">
    <property type="component" value="Unassembled WGS sequence"/>
</dbReference>
<feature type="domain" description="Ubiquitin-like protease family profile" evidence="5">
    <location>
        <begin position="87"/>
        <end position="239"/>
    </location>
</feature>
<organism evidence="6 7">
    <name type="scientific">Porites evermanni</name>
    <dbReference type="NCBI Taxonomy" id="104178"/>
    <lineage>
        <taxon>Eukaryota</taxon>
        <taxon>Metazoa</taxon>
        <taxon>Cnidaria</taxon>
        <taxon>Anthozoa</taxon>
        <taxon>Hexacorallia</taxon>
        <taxon>Scleractinia</taxon>
        <taxon>Fungiina</taxon>
        <taxon>Poritidae</taxon>
        <taxon>Porites</taxon>
    </lineage>
</organism>
<evidence type="ECO:0000313" key="7">
    <source>
        <dbReference type="Proteomes" id="UP001159427"/>
    </source>
</evidence>
<dbReference type="InterPro" id="IPR038765">
    <property type="entry name" value="Papain-like_cys_pep_sf"/>
</dbReference>